<accession>A0ACC0XQA5</accession>
<evidence type="ECO:0000313" key="1">
    <source>
        <dbReference type="EMBL" id="KAJ0020449.1"/>
    </source>
</evidence>
<name>A0ACC0XQA5_9ROSI</name>
<dbReference type="Proteomes" id="UP001163603">
    <property type="component" value="Chromosome 11"/>
</dbReference>
<evidence type="ECO:0000313" key="2">
    <source>
        <dbReference type="Proteomes" id="UP001163603"/>
    </source>
</evidence>
<reference evidence="2" key="1">
    <citation type="journal article" date="2023" name="G3 (Bethesda)">
        <title>Genome assembly and association tests identify interacting loci associated with vigor, precocity, and sex in interspecific pistachio rootstocks.</title>
        <authorList>
            <person name="Palmer W."/>
            <person name="Jacygrad E."/>
            <person name="Sagayaradj S."/>
            <person name="Cavanaugh K."/>
            <person name="Han R."/>
            <person name="Bertier L."/>
            <person name="Beede B."/>
            <person name="Kafkas S."/>
            <person name="Golino D."/>
            <person name="Preece J."/>
            <person name="Michelmore R."/>
        </authorList>
    </citation>
    <scope>NUCLEOTIDE SEQUENCE [LARGE SCALE GENOMIC DNA]</scope>
</reference>
<gene>
    <name evidence="1" type="ORF">Pint_31698</name>
</gene>
<organism evidence="1 2">
    <name type="scientific">Pistacia integerrima</name>
    <dbReference type="NCBI Taxonomy" id="434235"/>
    <lineage>
        <taxon>Eukaryota</taxon>
        <taxon>Viridiplantae</taxon>
        <taxon>Streptophyta</taxon>
        <taxon>Embryophyta</taxon>
        <taxon>Tracheophyta</taxon>
        <taxon>Spermatophyta</taxon>
        <taxon>Magnoliopsida</taxon>
        <taxon>eudicotyledons</taxon>
        <taxon>Gunneridae</taxon>
        <taxon>Pentapetalae</taxon>
        <taxon>rosids</taxon>
        <taxon>malvids</taxon>
        <taxon>Sapindales</taxon>
        <taxon>Anacardiaceae</taxon>
        <taxon>Pistacia</taxon>
    </lineage>
</organism>
<proteinExistence type="predicted"/>
<comment type="caution">
    <text evidence="1">The sequence shown here is derived from an EMBL/GenBank/DDBJ whole genome shotgun (WGS) entry which is preliminary data.</text>
</comment>
<protein>
    <submittedName>
        <fullName evidence="1">Uncharacterized protein</fullName>
    </submittedName>
</protein>
<keyword evidence="2" id="KW-1185">Reference proteome</keyword>
<dbReference type="EMBL" id="CM047746">
    <property type="protein sequence ID" value="KAJ0020449.1"/>
    <property type="molecule type" value="Genomic_DNA"/>
</dbReference>
<sequence>MDCSIRTKENLIGILKEIRISILPLWFAAGKRRSCYFSKLADESVDSILRLVKIPLAVLINALGDVDLNHLRYDV</sequence>